<dbReference type="EMBL" id="MCFA01000008">
    <property type="protein sequence ID" value="ORY18245.1"/>
    <property type="molecule type" value="Genomic_DNA"/>
</dbReference>
<dbReference type="OrthoDB" id="10370685at2759"/>
<organism evidence="1 2">
    <name type="scientific">Clohesyomyces aquaticus</name>
    <dbReference type="NCBI Taxonomy" id="1231657"/>
    <lineage>
        <taxon>Eukaryota</taxon>
        <taxon>Fungi</taxon>
        <taxon>Dikarya</taxon>
        <taxon>Ascomycota</taxon>
        <taxon>Pezizomycotina</taxon>
        <taxon>Dothideomycetes</taxon>
        <taxon>Pleosporomycetidae</taxon>
        <taxon>Pleosporales</taxon>
        <taxon>Lindgomycetaceae</taxon>
        <taxon>Clohesyomyces</taxon>
    </lineage>
</organism>
<dbReference type="Proteomes" id="UP000193144">
    <property type="component" value="Unassembled WGS sequence"/>
</dbReference>
<gene>
    <name evidence="1" type="ORF">BCR34DRAFT_596467</name>
</gene>
<sequence length="197" mass="21378">MQLNHPATFPTVETHTALGDQAAHTNAKANVNGNGNATKGPTIAVSPTIHSHPKQNNPSPNQLPLVHPKTAFIDFQPLHIVLEFPHPGAATAFHEACHSSVTKAMHPTWVYLPMPHGLKRAKRTDRGDIAFLFDSRQLAELWDRTLMGIGRLGASEDRDTNEESTEGMGIVARTMSLGHKSRDTSKTVFVGEVGKLG</sequence>
<proteinExistence type="predicted"/>
<dbReference type="AlphaFoldDB" id="A0A1Y2A881"/>
<name>A0A1Y2A881_9PLEO</name>
<protein>
    <submittedName>
        <fullName evidence="1">Uncharacterized protein</fullName>
    </submittedName>
</protein>
<comment type="caution">
    <text evidence="1">The sequence shown here is derived from an EMBL/GenBank/DDBJ whole genome shotgun (WGS) entry which is preliminary data.</text>
</comment>
<evidence type="ECO:0000313" key="2">
    <source>
        <dbReference type="Proteomes" id="UP000193144"/>
    </source>
</evidence>
<evidence type="ECO:0000313" key="1">
    <source>
        <dbReference type="EMBL" id="ORY18245.1"/>
    </source>
</evidence>
<keyword evidence="2" id="KW-1185">Reference proteome</keyword>
<accession>A0A1Y2A881</accession>
<reference evidence="1 2" key="1">
    <citation type="submission" date="2016-07" db="EMBL/GenBank/DDBJ databases">
        <title>Pervasive Adenine N6-methylation of Active Genes in Fungi.</title>
        <authorList>
            <consortium name="DOE Joint Genome Institute"/>
            <person name="Mondo S.J."/>
            <person name="Dannebaum R.O."/>
            <person name="Kuo R.C."/>
            <person name="Labutti K."/>
            <person name="Haridas S."/>
            <person name="Kuo A."/>
            <person name="Salamov A."/>
            <person name="Ahrendt S.R."/>
            <person name="Lipzen A."/>
            <person name="Sullivan W."/>
            <person name="Andreopoulos W.B."/>
            <person name="Clum A."/>
            <person name="Lindquist E."/>
            <person name="Daum C."/>
            <person name="Ramamoorthy G.K."/>
            <person name="Gryganskyi A."/>
            <person name="Culley D."/>
            <person name="Magnuson J.K."/>
            <person name="James T.Y."/>
            <person name="O'Malley M.A."/>
            <person name="Stajich J.E."/>
            <person name="Spatafora J.W."/>
            <person name="Visel A."/>
            <person name="Grigoriev I.V."/>
        </authorList>
    </citation>
    <scope>NUCLEOTIDE SEQUENCE [LARGE SCALE GENOMIC DNA]</scope>
    <source>
        <strain evidence="1 2">CBS 115471</strain>
    </source>
</reference>